<name>A0A7S2TQ50_9EUKA</name>
<evidence type="ECO:0000256" key="1">
    <source>
        <dbReference type="SAM" id="SignalP"/>
    </source>
</evidence>
<dbReference type="InterPro" id="IPR002654">
    <property type="entry name" value="Glyco_trans_25"/>
</dbReference>
<evidence type="ECO:0000313" key="3">
    <source>
        <dbReference type="EMBL" id="CAD9763925.1"/>
    </source>
</evidence>
<feature type="chain" id="PRO_5030504464" description="Glycosyl transferase family 25 domain-containing protein" evidence="1">
    <location>
        <begin position="18"/>
        <end position="309"/>
    </location>
</feature>
<dbReference type="EMBL" id="HBHP01015979">
    <property type="protein sequence ID" value="CAD9763925.1"/>
    <property type="molecule type" value="Transcribed_RNA"/>
</dbReference>
<feature type="domain" description="Glycosyl transferase family 25" evidence="2">
    <location>
        <begin position="52"/>
        <end position="220"/>
    </location>
</feature>
<gene>
    <name evidence="3" type="ORF">LSP00402_LOCUS9910</name>
</gene>
<accession>A0A7S2TQ50</accession>
<reference evidence="3" key="1">
    <citation type="submission" date="2021-01" db="EMBL/GenBank/DDBJ databases">
        <authorList>
            <person name="Corre E."/>
            <person name="Pelletier E."/>
            <person name="Niang G."/>
            <person name="Scheremetjew M."/>
            <person name="Finn R."/>
            <person name="Kale V."/>
            <person name="Holt S."/>
            <person name="Cochrane G."/>
            <person name="Meng A."/>
            <person name="Brown T."/>
            <person name="Cohen L."/>
        </authorList>
    </citation>
    <scope>NUCLEOTIDE SEQUENCE</scope>
    <source>
        <strain evidence="3">CCMP622</strain>
    </source>
</reference>
<organism evidence="3">
    <name type="scientific">Lotharella oceanica</name>
    <dbReference type="NCBI Taxonomy" id="641309"/>
    <lineage>
        <taxon>Eukaryota</taxon>
        <taxon>Sar</taxon>
        <taxon>Rhizaria</taxon>
        <taxon>Cercozoa</taxon>
        <taxon>Chlorarachniophyceae</taxon>
        <taxon>Lotharella</taxon>
    </lineage>
</organism>
<proteinExistence type="predicted"/>
<feature type="signal peptide" evidence="1">
    <location>
        <begin position="1"/>
        <end position="17"/>
    </location>
</feature>
<keyword evidence="1" id="KW-0732">Signal</keyword>
<evidence type="ECO:0000259" key="2">
    <source>
        <dbReference type="Pfam" id="PF01755"/>
    </source>
</evidence>
<dbReference type="Pfam" id="PF01755">
    <property type="entry name" value="Glyco_transf_25"/>
    <property type="match status" value="1"/>
</dbReference>
<dbReference type="AlphaFoldDB" id="A0A7S2TQ50"/>
<protein>
    <recommendedName>
        <fullName evidence="2">Glycosyl transferase family 25 domain-containing protein</fullName>
    </recommendedName>
</protein>
<sequence>MAAWLLACFLWSTTTWAALDKSIKSGPLEVPMELEPGYWRNASIGFYAVTMPKRKQHMMRFMKENQLQIQLVPGIPHFTLNGTELQASRQILSRYCEPIKAVALALGHRKALDTFLHSENAYGLIFEDDVILSESQTQEKSYGDRGLLDIVKELGATARDFNWDMLNLGRCVDHCESDEVVASLNSAESVKLVKSGSPLCANGYLVTRRGAEMLIKNTWPFFAVWDMMPILMNNLAKENQFNLLSTTPRLFDQDRVGITNSLHKDDNPECNKKDSEHYMKYYTLLAKKGKMAWEGEKFTYERETMTCRY</sequence>